<proteinExistence type="inferred from homology"/>
<feature type="chain" id="PRO_5012933583" evidence="8">
    <location>
        <begin position="20"/>
        <end position="249"/>
    </location>
</feature>
<name>A0A1T4RTI8_9BACT</name>
<dbReference type="UniPathway" id="UPA00219"/>
<sequence length="249" mass="28800">MKSLFVLACSLLATTFLTAQSSFMDGQRSYPRVANAIKQKEDTLKKQFAKANLTWPAKQIYLRSFKYDSQLEVWVRNSQNESFKLFKTYKVCALSGSMGPKRIEGDYQVPEGFYYINQFNPKSNYYMSLGLNYPNISDQLLSDSAKPGSEIYIHGSCITVGCIPIQDNIDELYLMASYARNQGQDFIPVHIYPIRYNVDKSKEYLQKATKEDKEYQSFTTRLKEVFDYFEAHKKLPLISVNKKGEYVML</sequence>
<evidence type="ECO:0000256" key="5">
    <source>
        <dbReference type="ARBA" id="ARBA00022984"/>
    </source>
</evidence>
<dbReference type="STRING" id="413434.SAMN04488132_11461"/>
<dbReference type="InterPro" id="IPR005490">
    <property type="entry name" value="LD_TPept_cat_dom"/>
</dbReference>
<dbReference type="PANTHER" id="PTHR36699:SF1">
    <property type="entry name" value="L,D-TRANSPEPTIDASE YAFK-RELATED"/>
    <property type="match status" value="1"/>
</dbReference>
<feature type="active site" description="Proton donor/acceptor" evidence="7">
    <location>
        <position position="154"/>
    </location>
</feature>
<evidence type="ECO:0000256" key="2">
    <source>
        <dbReference type="ARBA" id="ARBA00005992"/>
    </source>
</evidence>
<keyword evidence="11" id="KW-1185">Reference proteome</keyword>
<dbReference type="GO" id="GO:0004180">
    <property type="term" value="F:carboxypeptidase activity"/>
    <property type="evidence" value="ECO:0007669"/>
    <property type="project" value="UniProtKB-ARBA"/>
</dbReference>
<dbReference type="Proteomes" id="UP000190888">
    <property type="component" value="Unassembled WGS sequence"/>
</dbReference>
<comment type="similarity">
    <text evidence="2">Belongs to the YkuD family.</text>
</comment>
<dbReference type="RefSeq" id="WP_078832772.1">
    <property type="nucleotide sequence ID" value="NZ_FUWH01000014.1"/>
</dbReference>
<keyword evidence="4 7" id="KW-0133">Cell shape</keyword>
<accession>A0A1T4RTI8</accession>
<dbReference type="GO" id="GO:0008360">
    <property type="term" value="P:regulation of cell shape"/>
    <property type="evidence" value="ECO:0007669"/>
    <property type="project" value="UniProtKB-UniRule"/>
</dbReference>
<evidence type="ECO:0000259" key="9">
    <source>
        <dbReference type="PROSITE" id="PS52029"/>
    </source>
</evidence>
<dbReference type="GO" id="GO:0009252">
    <property type="term" value="P:peptidoglycan biosynthetic process"/>
    <property type="evidence" value="ECO:0007669"/>
    <property type="project" value="UniProtKB-UniPathway"/>
</dbReference>
<dbReference type="EMBL" id="FUWH01000014">
    <property type="protein sequence ID" value="SKA19078.1"/>
    <property type="molecule type" value="Genomic_DNA"/>
</dbReference>
<dbReference type="GO" id="GO:0016740">
    <property type="term" value="F:transferase activity"/>
    <property type="evidence" value="ECO:0007669"/>
    <property type="project" value="UniProtKB-KW"/>
</dbReference>
<keyword evidence="8" id="KW-0732">Signal</keyword>
<keyword evidence="3" id="KW-0808">Transferase</keyword>
<evidence type="ECO:0000256" key="6">
    <source>
        <dbReference type="ARBA" id="ARBA00023316"/>
    </source>
</evidence>
<evidence type="ECO:0000256" key="3">
    <source>
        <dbReference type="ARBA" id="ARBA00022679"/>
    </source>
</evidence>
<keyword evidence="5 7" id="KW-0573">Peptidoglycan synthesis</keyword>
<reference evidence="10 11" key="1">
    <citation type="submission" date="2017-02" db="EMBL/GenBank/DDBJ databases">
        <authorList>
            <person name="Peterson S.W."/>
        </authorList>
    </citation>
    <scope>NUCLEOTIDE SEQUENCE [LARGE SCALE GENOMIC DNA]</scope>
    <source>
        <strain evidence="10 11">DSM 22335</strain>
    </source>
</reference>
<evidence type="ECO:0000313" key="10">
    <source>
        <dbReference type="EMBL" id="SKA19078.1"/>
    </source>
</evidence>
<dbReference type="SUPFAM" id="SSF141523">
    <property type="entry name" value="L,D-transpeptidase catalytic domain-like"/>
    <property type="match status" value="1"/>
</dbReference>
<evidence type="ECO:0000256" key="1">
    <source>
        <dbReference type="ARBA" id="ARBA00004752"/>
    </source>
</evidence>
<dbReference type="PANTHER" id="PTHR36699">
    <property type="entry name" value="LD-TRANSPEPTIDASE"/>
    <property type="match status" value="1"/>
</dbReference>
<keyword evidence="6 7" id="KW-0961">Cell wall biogenesis/degradation</keyword>
<evidence type="ECO:0000313" key="11">
    <source>
        <dbReference type="Proteomes" id="UP000190888"/>
    </source>
</evidence>
<comment type="pathway">
    <text evidence="1 7">Cell wall biogenesis; peptidoglycan biosynthesis.</text>
</comment>
<gene>
    <name evidence="10" type="ORF">SAMN04488132_11461</name>
</gene>
<feature type="signal peptide" evidence="8">
    <location>
        <begin position="1"/>
        <end position="19"/>
    </location>
</feature>
<dbReference type="Pfam" id="PF03734">
    <property type="entry name" value="YkuD"/>
    <property type="match status" value="1"/>
</dbReference>
<dbReference type="AlphaFoldDB" id="A0A1T4RTI8"/>
<dbReference type="InterPro" id="IPR038063">
    <property type="entry name" value="Transpep_catalytic_dom"/>
</dbReference>
<organism evidence="10 11">
    <name type="scientific">Sediminibacterium ginsengisoli</name>
    <dbReference type="NCBI Taxonomy" id="413434"/>
    <lineage>
        <taxon>Bacteria</taxon>
        <taxon>Pseudomonadati</taxon>
        <taxon>Bacteroidota</taxon>
        <taxon>Chitinophagia</taxon>
        <taxon>Chitinophagales</taxon>
        <taxon>Chitinophagaceae</taxon>
        <taxon>Sediminibacterium</taxon>
    </lineage>
</organism>
<feature type="active site" description="Nucleophile" evidence="7">
    <location>
        <position position="162"/>
    </location>
</feature>
<evidence type="ECO:0000256" key="8">
    <source>
        <dbReference type="SAM" id="SignalP"/>
    </source>
</evidence>
<dbReference type="OrthoDB" id="9809748at2"/>
<protein>
    <submittedName>
        <fullName evidence="10">L,D-transpeptidase catalytic domain</fullName>
    </submittedName>
</protein>
<dbReference type="CDD" id="cd16913">
    <property type="entry name" value="YkuD_like"/>
    <property type="match status" value="1"/>
</dbReference>
<evidence type="ECO:0000256" key="7">
    <source>
        <dbReference type="PROSITE-ProRule" id="PRU01373"/>
    </source>
</evidence>
<feature type="domain" description="L,D-TPase catalytic" evidence="9">
    <location>
        <begin position="60"/>
        <end position="192"/>
    </location>
</feature>
<dbReference type="GO" id="GO:0071555">
    <property type="term" value="P:cell wall organization"/>
    <property type="evidence" value="ECO:0007669"/>
    <property type="project" value="UniProtKB-UniRule"/>
</dbReference>
<evidence type="ECO:0000256" key="4">
    <source>
        <dbReference type="ARBA" id="ARBA00022960"/>
    </source>
</evidence>
<dbReference type="PROSITE" id="PS52029">
    <property type="entry name" value="LD_TPASE"/>
    <property type="match status" value="1"/>
</dbReference>